<dbReference type="EMBL" id="CAUWAG010000010">
    <property type="protein sequence ID" value="CAJ2507530.1"/>
    <property type="molecule type" value="Genomic_DNA"/>
</dbReference>
<reference evidence="1" key="1">
    <citation type="submission" date="2023-10" db="EMBL/GenBank/DDBJ databases">
        <authorList>
            <person name="Hackl T."/>
        </authorList>
    </citation>
    <scope>NUCLEOTIDE SEQUENCE</scope>
</reference>
<evidence type="ECO:0000313" key="2">
    <source>
        <dbReference type="Proteomes" id="UP001295740"/>
    </source>
</evidence>
<sequence>MRLGVRHRAEQFGNVYSEIVKNIAECCNDSQAISALSQTDRHWSKWAIEVLQQHNTTNQGSSAAHYAAAYGLVSQDKLLFLPPSPTMCTDKLILSPFDHSNRDGTQRKTMAKPLHLSDPNMAPGMIMERELSISKLYPTQ</sequence>
<name>A0AAI8YJY6_9PEZI</name>
<organism evidence="1 2">
    <name type="scientific">Anthostomella pinea</name>
    <dbReference type="NCBI Taxonomy" id="933095"/>
    <lineage>
        <taxon>Eukaryota</taxon>
        <taxon>Fungi</taxon>
        <taxon>Dikarya</taxon>
        <taxon>Ascomycota</taxon>
        <taxon>Pezizomycotina</taxon>
        <taxon>Sordariomycetes</taxon>
        <taxon>Xylariomycetidae</taxon>
        <taxon>Xylariales</taxon>
        <taxon>Xylariaceae</taxon>
        <taxon>Anthostomella</taxon>
    </lineage>
</organism>
<dbReference type="AlphaFoldDB" id="A0AAI8YJY6"/>
<dbReference type="Proteomes" id="UP001295740">
    <property type="component" value="Unassembled WGS sequence"/>
</dbReference>
<gene>
    <name evidence="1" type="ORF">KHLLAP_LOCUS7998</name>
</gene>
<accession>A0AAI8YJY6</accession>
<protein>
    <submittedName>
        <fullName evidence="1">Uu.00g087160.m01.CDS01</fullName>
    </submittedName>
</protein>
<comment type="caution">
    <text evidence="1">The sequence shown here is derived from an EMBL/GenBank/DDBJ whole genome shotgun (WGS) entry which is preliminary data.</text>
</comment>
<evidence type="ECO:0000313" key="1">
    <source>
        <dbReference type="EMBL" id="CAJ2507530.1"/>
    </source>
</evidence>
<proteinExistence type="predicted"/>
<keyword evidence="2" id="KW-1185">Reference proteome</keyword>